<dbReference type="AlphaFoldDB" id="A0A834F555"/>
<comment type="caution">
    <text evidence="2">The sequence shown here is derived from an EMBL/GenBank/DDBJ whole genome shotgun (WGS) entry which is preliminary data.</text>
</comment>
<protein>
    <submittedName>
        <fullName evidence="2">Uncharacterized protein</fullName>
    </submittedName>
</protein>
<dbReference type="EMBL" id="WKFB01000479">
    <property type="protein sequence ID" value="KAF6721866.1"/>
    <property type="molecule type" value="Genomic_DNA"/>
</dbReference>
<organism evidence="2 3">
    <name type="scientific">Oryzias melastigma</name>
    <name type="common">Marine medaka</name>
    <dbReference type="NCBI Taxonomy" id="30732"/>
    <lineage>
        <taxon>Eukaryota</taxon>
        <taxon>Metazoa</taxon>
        <taxon>Chordata</taxon>
        <taxon>Craniata</taxon>
        <taxon>Vertebrata</taxon>
        <taxon>Euteleostomi</taxon>
        <taxon>Actinopterygii</taxon>
        <taxon>Neopterygii</taxon>
        <taxon>Teleostei</taxon>
        <taxon>Neoteleostei</taxon>
        <taxon>Acanthomorphata</taxon>
        <taxon>Ovalentaria</taxon>
        <taxon>Atherinomorphae</taxon>
        <taxon>Beloniformes</taxon>
        <taxon>Adrianichthyidae</taxon>
        <taxon>Oryziinae</taxon>
        <taxon>Oryzias</taxon>
    </lineage>
</organism>
<feature type="region of interest" description="Disordered" evidence="1">
    <location>
        <begin position="1"/>
        <end position="44"/>
    </location>
</feature>
<feature type="compositionally biased region" description="Acidic residues" evidence="1">
    <location>
        <begin position="8"/>
        <end position="18"/>
    </location>
</feature>
<gene>
    <name evidence="2" type="ORF">FQA47_016365</name>
</gene>
<sequence length="117" mass="12769">MSSLVAYDDSDSEEDSSDQQERSSSPAQTAPFEQNLSPNAQILPNAPISTADRIGFWIPRETHGSTAILIHNPRVKGTGGVLVKVKRNLWTVLLQVIPVTHCNTLPAQDPSLHSEKL</sequence>
<name>A0A834F555_ORYME</name>
<evidence type="ECO:0000256" key="1">
    <source>
        <dbReference type="SAM" id="MobiDB-lite"/>
    </source>
</evidence>
<evidence type="ECO:0000313" key="2">
    <source>
        <dbReference type="EMBL" id="KAF6721866.1"/>
    </source>
</evidence>
<reference evidence="2" key="1">
    <citation type="journal article" name="BMC Genomics">
        <title>Long-read sequencing and de novo genome assembly of marine medaka (Oryzias melastigma).</title>
        <authorList>
            <person name="Liang P."/>
            <person name="Saqib H.S.A."/>
            <person name="Ni X."/>
            <person name="Shen Y."/>
        </authorList>
    </citation>
    <scope>NUCLEOTIDE SEQUENCE</scope>
    <source>
        <strain evidence="2">Bigg-433</strain>
    </source>
</reference>
<dbReference type="Proteomes" id="UP000646548">
    <property type="component" value="Unassembled WGS sequence"/>
</dbReference>
<proteinExistence type="predicted"/>
<evidence type="ECO:0000313" key="3">
    <source>
        <dbReference type="Proteomes" id="UP000646548"/>
    </source>
</evidence>
<accession>A0A834F555</accession>
<feature type="compositionally biased region" description="Polar residues" evidence="1">
    <location>
        <begin position="26"/>
        <end position="42"/>
    </location>
</feature>